<feature type="domain" description="Thioredoxin" evidence="5">
    <location>
        <begin position="354"/>
        <end position="515"/>
    </location>
</feature>
<comment type="subcellular location">
    <subcellularLocation>
        <location evidence="1">Cell envelope</location>
    </subcellularLocation>
</comment>
<evidence type="ECO:0000256" key="4">
    <source>
        <dbReference type="ARBA" id="ARBA00023284"/>
    </source>
</evidence>
<dbReference type="InterPro" id="IPR036249">
    <property type="entry name" value="Thioredoxin-like_sf"/>
</dbReference>
<dbReference type="PROSITE" id="PS51257">
    <property type="entry name" value="PROKAR_LIPOPROTEIN"/>
    <property type="match status" value="1"/>
</dbReference>
<dbReference type="PANTHER" id="PTHR42852">
    <property type="entry name" value="THIOL:DISULFIDE INTERCHANGE PROTEIN DSBE"/>
    <property type="match status" value="1"/>
</dbReference>
<dbReference type="Pfam" id="PF13905">
    <property type="entry name" value="Thioredoxin_8"/>
    <property type="match status" value="1"/>
</dbReference>
<dbReference type="OrthoDB" id="6399635at2"/>
<comment type="caution">
    <text evidence="6">The sequence shown here is derived from an EMBL/GenBank/DDBJ whole genome shotgun (WGS) entry which is preliminary data.</text>
</comment>
<keyword evidence="4" id="KW-0676">Redox-active center</keyword>
<protein>
    <recommendedName>
        <fullName evidence="5">Thioredoxin domain-containing protein</fullName>
    </recommendedName>
</protein>
<dbReference type="Proteomes" id="UP000239590">
    <property type="component" value="Unassembled WGS sequence"/>
</dbReference>
<name>A0A2S7IFE4_9BACT</name>
<dbReference type="SUPFAM" id="SSF52833">
    <property type="entry name" value="Thioredoxin-like"/>
    <property type="match status" value="1"/>
</dbReference>
<evidence type="ECO:0000256" key="2">
    <source>
        <dbReference type="ARBA" id="ARBA00022748"/>
    </source>
</evidence>
<dbReference type="Gene3D" id="3.40.30.10">
    <property type="entry name" value="Glutaredoxin"/>
    <property type="match status" value="1"/>
</dbReference>
<keyword evidence="7" id="KW-1185">Reference proteome</keyword>
<dbReference type="RefSeq" id="WP_104716066.1">
    <property type="nucleotide sequence ID" value="NZ_PTRA01000009.1"/>
</dbReference>
<dbReference type="InterPro" id="IPR050553">
    <property type="entry name" value="Thioredoxin_ResA/DsbE_sf"/>
</dbReference>
<dbReference type="PROSITE" id="PS51352">
    <property type="entry name" value="THIOREDOXIN_2"/>
    <property type="match status" value="1"/>
</dbReference>
<dbReference type="EMBL" id="PTRA01000009">
    <property type="protein sequence ID" value="PQA53469.1"/>
    <property type="molecule type" value="Genomic_DNA"/>
</dbReference>
<dbReference type="CDD" id="cd02966">
    <property type="entry name" value="TlpA_like_family"/>
    <property type="match status" value="1"/>
</dbReference>
<dbReference type="AlphaFoldDB" id="A0A2S7IFE4"/>
<dbReference type="GO" id="GO:0017004">
    <property type="term" value="P:cytochrome complex assembly"/>
    <property type="evidence" value="ECO:0007669"/>
    <property type="project" value="UniProtKB-KW"/>
</dbReference>
<reference evidence="7" key="1">
    <citation type="submission" date="2018-02" db="EMBL/GenBank/DDBJ databases">
        <title>Genome sequencing of Solimonas sp. HR-BB.</title>
        <authorList>
            <person name="Lee Y."/>
            <person name="Jeon C.O."/>
        </authorList>
    </citation>
    <scope>NUCLEOTIDE SEQUENCE [LARGE SCALE GENOMIC DNA]</scope>
    <source>
        <strain evidence="7">HR-U</strain>
    </source>
</reference>
<dbReference type="GO" id="GO:0030313">
    <property type="term" value="C:cell envelope"/>
    <property type="evidence" value="ECO:0007669"/>
    <property type="project" value="UniProtKB-SubCell"/>
</dbReference>
<keyword evidence="3" id="KW-1015">Disulfide bond</keyword>
<evidence type="ECO:0000256" key="1">
    <source>
        <dbReference type="ARBA" id="ARBA00004196"/>
    </source>
</evidence>
<organism evidence="6 7">
    <name type="scientific">Siphonobacter curvatus</name>
    <dbReference type="NCBI Taxonomy" id="2094562"/>
    <lineage>
        <taxon>Bacteria</taxon>
        <taxon>Pseudomonadati</taxon>
        <taxon>Bacteroidota</taxon>
        <taxon>Cytophagia</taxon>
        <taxon>Cytophagales</taxon>
        <taxon>Cytophagaceae</taxon>
        <taxon>Siphonobacter</taxon>
    </lineage>
</organism>
<sequence length="517" mass="59534">MKYILTAFVLMVFASFGCLGHPTPLKPITILFSNNPTIEQIFYHTKNIWIGSTNVVELCDKDHVTTLDYTKGEQIRSLIQPIARAHALLRVRKNFFDFEEYVVQQGDSIQITYQPSSVAITILNRAVKPYDLLFEKIPTDSNVIQTYTSIGSYLNVAHLNVKRILTDEKMRKESNLLNGRQKTERRLKLTAEHRNQLMSSVLFSLARQKQLLDSLYAAGELSPVCYSYYSVRTRLLVYKVVVEANQLSKQAIATLFHSKEMQADETVDHFYYQKLVDAVEEHLIVNQARLVQSGQGDTPDYREIFDQTRNAELFSVQAKEYLLTKQIHQIYSTFSAEDFKKYYQIYEKEVKDKDLLARSYNDFSLEFDSSRHDVNSVALLQESGAKILLEQVLKQHAGKIVYVDFWASWCVPCRAAMKASHELRQSLSKAKVVFVYLSIDDNKTSWQKASVKEELSDYSQNYLIVNHRTSAFLKKAKLDAIPRYMIFDKSGRLMYPNAPRVESKDIGLLLTQLASKP</sequence>
<evidence type="ECO:0000313" key="7">
    <source>
        <dbReference type="Proteomes" id="UP000239590"/>
    </source>
</evidence>
<gene>
    <name evidence="6" type="ORF">C5O19_24830</name>
</gene>
<keyword evidence="2" id="KW-0201">Cytochrome c-type biogenesis</keyword>
<proteinExistence type="predicted"/>
<dbReference type="InterPro" id="IPR013766">
    <property type="entry name" value="Thioredoxin_domain"/>
</dbReference>
<dbReference type="InterPro" id="IPR012336">
    <property type="entry name" value="Thioredoxin-like_fold"/>
</dbReference>
<evidence type="ECO:0000256" key="3">
    <source>
        <dbReference type="ARBA" id="ARBA00023157"/>
    </source>
</evidence>
<evidence type="ECO:0000313" key="6">
    <source>
        <dbReference type="EMBL" id="PQA53469.1"/>
    </source>
</evidence>
<dbReference type="PANTHER" id="PTHR42852:SF6">
    <property type="entry name" value="THIOL:DISULFIDE INTERCHANGE PROTEIN DSBE"/>
    <property type="match status" value="1"/>
</dbReference>
<evidence type="ECO:0000259" key="5">
    <source>
        <dbReference type="PROSITE" id="PS51352"/>
    </source>
</evidence>
<accession>A0A2S7IFE4</accession>